<feature type="compositionally biased region" description="Polar residues" evidence="1">
    <location>
        <begin position="136"/>
        <end position="148"/>
    </location>
</feature>
<feature type="compositionally biased region" description="Basic and acidic residues" evidence="1">
    <location>
        <begin position="45"/>
        <end position="65"/>
    </location>
</feature>
<gene>
    <name evidence="2" type="ORF">EJ03DRAFT_347153</name>
</gene>
<name>A0A6G1LPN6_9PEZI</name>
<sequence>MPNHFRCDSPMCNGRPARRLHSIDDDSAESSSNQQAVVDAEMEQETLHDDDAQDARSDHETLVVDDHDDDVGPAVVLSSPNPVYVAGSVGANSPVMVSSNPGLGFHERETVDGDSQSEARQTETRSNDSAVAHAGNSVSDTTAASIAQDQDPVTPALPTPRQKRRARRAPRLPSSRLDVEQIEWAKRVRGRLARYLRESADRGDRFAGCGGRRRMAGKRWVEEGISPIEMVLGRRRSRRRHGTAFAVTESARPGGRDDARRASRSRHQCGCVWSAEQAYREDLRVAADSEAAERAIRATERFLAGGVAETVR</sequence>
<evidence type="ECO:0000313" key="3">
    <source>
        <dbReference type="Proteomes" id="UP000799436"/>
    </source>
</evidence>
<keyword evidence="3" id="KW-1185">Reference proteome</keyword>
<dbReference type="OrthoDB" id="10541073at2759"/>
<evidence type="ECO:0000313" key="2">
    <source>
        <dbReference type="EMBL" id="KAF2774559.1"/>
    </source>
</evidence>
<dbReference type="Proteomes" id="UP000799436">
    <property type="component" value="Unassembled WGS sequence"/>
</dbReference>
<dbReference type="EMBL" id="ML995808">
    <property type="protein sequence ID" value="KAF2774559.1"/>
    <property type="molecule type" value="Genomic_DNA"/>
</dbReference>
<feature type="compositionally biased region" description="Basic residues" evidence="1">
    <location>
        <begin position="161"/>
        <end position="170"/>
    </location>
</feature>
<dbReference type="AlphaFoldDB" id="A0A6G1LPN6"/>
<protein>
    <submittedName>
        <fullName evidence="2">Uncharacterized protein</fullName>
    </submittedName>
</protein>
<reference evidence="2" key="1">
    <citation type="journal article" date="2020" name="Stud. Mycol.">
        <title>101 Dothideomycetes genomes: a test case for predicting lifestyles and emergence of pathogens.</title>
        <authorList>
            <person name="Haridas S."/>
            <person name="Albert R."/>
            <person name="Binder M."/>
            <person name="Bloem J."/>
            <person name="Labutti K."/>
            <person name="Salamov A."/>
            <person name="Andreopoulos B."/>
            <person name="Baker S."/>
            <person name="Barry K."/>
            <person name="Bills G."/>
            <person name="Bluhm B."/>
            <person name="Cannon C."/>
            <person name="Castanera R."/>
            <person name="Culley D."/>
            <person name="Daum C."/>
            <person name="Ezra D."/>
            <person name="Gonzalez J."/>
            <person name="Henrissat B."/>
            <person name="Kuo A."/>
            <person name="Liang C."/>
            <person name="Lipzen A."/>
            <person name="Lutzoni F."/>
            <person name="Magnuson J."/>
            <person name="Mondo S."/>
            <person name="Nolan M."/>
            <person name="Ohm R."/>
            <person name="Pangilinan J."/>
            <person name="Park H.-J."/>
            <person name="Ramirez L."/>
            <person name="Alfaro M."/>
            <person name="Sun H."/>
            <person name="Tritt A."/>
            <person name="Yoshinaga Y."/>
            <person name="Zwiers L.-H."/>
            <person name="Turgeon B."/>
            <person name="Goodwin S."/>
            <person name="Spatafora J."/>
            <person name="Crous P."/>
            <person name="Grigoriev I."/>
        </authorList>
    </citation>
    <scope>NUCLEOTIDE SEQUENCE</scope>
    <source>
        <strain evidence="2">CBS 116005</strain>
    </source>
</reference>
<organism evidence="2 3">
    <name type="scientific">Teratosphaeria nubilosa</name>
    <dbReference type="NCBI Taxonomy" id="161662"/>
    <lineage>
        <taxon>Eukaryota</taxon>
        <taxon>Fungi</taxon>
        <taxon>Dikarya</taxon>
        <taxon>Ascomycota</taxon>
        <taxon>Pezizomycotina</taxon>
        <taxon>Dothideomycetes</taxon>
        <taxon>Dothideomycetidae</taxon>
        <taxon>Mycosphaerellales</taxon>
        <taxon>Teratosphaeriaceae</taxon>
        <taxon>Teratosphaeria</taxon>
    </lineage>
</organism>
<accession>A0A6G1LPN6</accession>
<feature type="region of interest" description="Disordered" evidence="1">
    <location>
        <begin position="97"/>
        <end position="174"/>
    </location>
</feature>
<evidence type="ECO:0000256" key="1">
    <source>
        <dbReference type="SAM" id="MobiDB-lite"/>
    </source>
</evidence>
<proteinExistence type="predicted"/>
<feature type="region of interest" description="Disordered" evidence="1">
    <location>
        <begin position="1"/>
        <end position="69"/>
    </location>
</feature>